<proteinExistence type="predicted"/>
<comment type="caution">
    <text evidence="1">The sequence shown here is derived from an EMBL/GenBank/DDBJ whole genome shotgun (WGS) entry which is preliminary data.</text>
</comment>
<organism evidence="1">
    <name type="scientific">marine sediment metagenome</name>
    <dbReference type="NCBI Taxonomy" id="412755"/>
    <lineage>
        <taxon>unclassified sequences</taxon>
        <taxon>metagenomes</taxon>
        <taxon>ecological metagenomes</taxon>
    </lineage>
</organism>
<gene>
    <name evidence="1" type="ORF">S03H2_06579</name>
</gene>
<name>X1DE66_9ZZZZ</name>
<dbReference type="AlphaFoldDB" id="X1DE66"/>
<accession>X1DE66</accession>
<protein>
    <submittedName>
        <fullName evidence="1">Uncharacterized protein</fullName>
    </submittedName>
</protein>
<dbReference type="EMBL" id="BARU01002907">
    <property type="protein sequence ID" value="GAH19076.1"/>
    <property type="molecule type" value="Genomic_DNA"/>
</dbReference>
<feature type="non-terminal residue" evidence="1">
    <location>
        <position position="1"/>
    </location>
</feature>
<evidence type="ECO:0000313" key="1">
    <source>
        <dbReference type="EMBL" id="GAH19076.1"/>
    </source>
</evidence>
<reference evidence="1" key="1">
    <citation type="journal article" date="2014" name="Front. Microbiol.">
        <title>High frequency of phylogenetically diverse reductive dehalogenase-homologous genes in deep subseafloor sedimentary metagenomes.</title>
        <authorList>
            <person name="Kawai M."/>
            <person name="Futagami T."/>
            <person name="Toyoda A."/>
            <person name="Takaki Y."/>
            <person name="Nishi S."/>
            <person name="Hori S."/>
            <person name="Arai W."/>
            <person name="Tsubouchi T."/>
            <person name="Morono Y."/>
            <person name="Uchiyama I."/>
            <person name="Ito T."/>
            <person name="Fujiyama A."/>
            <person name="Inagaki F."/>
            <person name="Takami H."/>
        </authorList>
    </citation>
    <scope>NUCLEOTIDE SEQUENCE</scope>
    <source>
        <strain evidence="1">Expedition CK06-06</strain>
    </source>
</reference>
<sequence length="127" mass="14172">KAANEVARYCAGSARLAEHTAIDAVEIFYALHGKRISGTWGTGRKIKLRPPKFEDKDSWKSVGGWKEVTGAGPDHASARLILEAWKNDTPLSDGITMFGPDRSMKDVLKDYTDRPGHTPYLDFYHHT</sequence>